<evidence type="ECO:0000259" key="8">
    <source>
        <dbReference type="Pfam" id="PF08335"/>
    </source>
</evidence>
<evidence type="ECO:0000256" key="6">
    <source>
        <dbReference type="ARBA" id="ARBA00023268"/>
    </source>
</evidence>
<dbReference type="InterPro" id="IPR005190">
    <property type="entry name" value="GlnE_rpt_dom"/>
</dbReference>
<dbReference type="SUPFAM" id="SSF81301">
    <property type="entry name" value="Nucleotidyltransferase"/>
    <property type="match status" value="2"/>
</dbReference>
<evidence type="ECO:0000256" key="4">
    <source>
        <dbReference type="ARBA" id="ARBA00022840"/>
    </source>
</evidence>
<feature type="domain" description="PII-uridylyltransferase/Glutamine-synthetase adenylyltransferase" evidence="8">
    <location>
        <begin position="380"/>
        <end position="526"/>
    </location>
</feature>
<keyword evidence="1 9" id="KW-0808">Transferase</keyword>
<evidence type="ECO:0000259" key="7">
    <source>
        <dbReference type="Pfam" id="PF03710"/>
    </source>
</evidence>
<feature type="domain" description="Glutamate-ammonia ligase adenylyltransferase repeated" evidence="7">
    <location>
        <begin position="631"/>
        <end position="866"/>
    </location>
</feature>
<proteinExistence type="predicted"/>
<dbReference type="InterPro" id="IPR043519">
    <property type="entry name" value="NT_sf"/>
</dbReference>
<keyword evidence="10" id="KW-1185">Reference proteome</keyword>
<accession>A0ABY8H2X1</accession>
<dbReference type="InterPro" id="IPR023057">
    <property type="entry name" value="GlnE"/>
</dbReference>
<gene>
    <name evidence="9" type="ORF">P8192_08680</name>
</gene>
<dbReference type="GO" id="GO:0008882">
    <property type="term" value="F:[glutamate-ammonia-ligase] adenylyltransferase activity"/>
    <property type="evidence" value="ECO:0007669"/>
    <property type="project" value="UniProtKB-EC"/>
</dbReference>
<dbReference type="SUPFAM" id="SSF81593">
    <property type="entry name" value="Nucleotidyltransferase substrate binding subunit/domain"/>
    <property type="match status" value="2"/>
</dbReference>
<dbReference type="EMBL" id="CP121252">
    <property type="protein sequence ID" value="WFP15488.1"/>
    <property type="molecule type" value="Genomic_DNA"/>
</dbReference>
<keyword evidence="3" id="KW-0547">Nucleotide-binding</keyword>
<feature type="domain" description="Glutamate-ammonia ligase adenylyltransferase repeated" evidence="7">
    <location>
        <begin position="98"/>
        <end position="358"/>
    </location>
</feature>
<evidence type="ECO:0000256" key="1">
    <source>
        <dbReference type="ARBA" id="ARBA00022679"/>
    </source>
</evidence>
<keyword evidence="6" id="KW-0511">Multifunctional enzyme</keyword>
<keyword evidence="4" id="KW-0067">ATP-binding</keyword>
<evidence type="ECO:0000313" key="10">
    <source>
        <dbReference type="Proteomes" id="UP001219037"/>
    </source>
</evidence>
<name>A0ABY8H2X1_9MICC</name>
<dbReference type="GO" id="GO:0047388">
    <property type="term" value="F:[glutamine synthetase]-adenylyl-L-tyrosine phosphorylase activity"/>
    <property type="evidence" value="ECO:0007669"/>
    <property type="project" value="UniProtKB-EC"/>
</dbReference>
<protein>
    <submittedName>
        <fullName evidence="9">Bifunctional [glutamine synthetase] adenylyltransferase/[glutamine synthetase]-adenylyl-L-tyrosine phosphorylase</fullName>
        <ecNumber evidence="9">2.7.7.42</ecNumber>
        <ecNumber evidence="9">2.7.7.89</ecNumber>
    </submittedName>
</protein>
<keyword evidence="2 9" id="KW-0548">Nucleotidyltransferase</keyword>
<dbReference type="Gene3D" id="1.20.120.330">
    <property type="entry name" value="Nucleotidyltransferases domain 2"/>
    <property type="match status" value="2"/>
</dbReference>
<dbReference type="InterPro" id="IPR013546">
    <property type="entry name" value="PII_UdlTrfase/GS_AdlTrfase"/>
</dbReference>
<dbReference type="EC" id="2.7.7.89" evidence="9"/>
<evidence type="ECO:0000313" key="9">
    <source>
        <dbReference type="EMBL" id="WFP15488.1"/>
    </source>
</evidence>
<keyword evidence="5" id="KW-0460">Magnesium</keyword>
<dbReference type="CDD" id="cd05401">
    <property type="entry name" value="NT_GlnE_GlnD_like"/>
    <property type="match status" value="2"/>
</dbReference>
<dbReference type="PANTHER" id="PTHR30621:SF0">
    <property type="entry name" value="BIFUNCTIONAL GLUTAMINE SYNTHETASE ADENYLYLTRANSFERASE_ADENYLYL-REMOVING ENZYME"/>
    <property type="match status" value="1"/>
</dbReference>
<dbReference type="NCBIfam" id="NF010707">
    <property type="entry name" value="PRK14109.1"/>
    <property type="match status" value="1"/>
</dbReference>
<evidence type="ECO:0000256" key="2">
    <source>
        <dbReference type="ARBA" id="ARBA00022695"/>
    </source>
</evidence>
<feature type="domain" description="PII-uridylyltransferase/Glutamine-synthetase adenylyltransferase" evidence="8">
    <location>
        <begin position="891"/>
        <end position="1029"/>
    </location>
</feature>
<dbReference type="Pfam" id="PF08335">
    <property type="entry name" value="GlnD_UR_UTase"/>
    <property type="match status" value="2"/>
</dbReference>
<reference evidence="9 10" key="1">
    <citation type="submission" date="2023-04" db="EMBL/GenBank/DDBJ databases">
        <title>Funneling lignin-derived compounds into biodiesel using alkali-halophilic Citricoccus sp. P2.</title>
        <authorList>
            <person name="Luo C.-B."/>
        </authorList>
    </citation>
    <scope>NUCLEOTIDE SEQUENCE [LARGE SCALE GENOMIC DNA]</scope>
    <source>
        <strain evidence="9 10">P2</strain>
    </source>
</reference>
<evidence type="ECO:0000256" key="5">
    <source>
        <dbReference type="ARBA" id="ARBA00022842"/>
    </source>
</evidence>
<dbReference type="PANTHER" id="PTHR30621">
    <property type="entry name" value="GLUTAMINE SYNTHETASE ADENYLYLTRANSFERASE"/>
    <property type="match status" value="1"/>
</dbReference>
<evidence type="ECO:0000256" key="3">
    <source>
        <dbReference type="ARBA" id="ARBA00022741"/>
    </source>
</evidence>
<sequence>MPGPASDRPTIIGGTELRRRDLIAAGFSDLERALQFLDSHELEGSDRALLLRSMRSVADADQALLLLLRLLDRAPQLQSLVVAPSSTDTPAGERQLVTLLRLLGASEALAEFLIRRPEHLDLILEPEQAASTAPALYGLELEPEDRDPAAEVRRLLLEAVGADADSQNPPRATLTGKDAAVALRVAYRRQIVAITLQDVMAPDPVEAQPAVSRWLADIAAAAVEAALAVARAEAVEKHGDAVDQVRLSVLGMGKCGARELNYISDVDVIFVHEEPEEHQGIAEELAAGISVHINRPAAEPGLWEVDANLRPEGKDGALSRTVESHLEYYRRWAHTWEFQALLKARPIAGDGELAQQYLDGIHPLVWDASSREGFVEQVRSMRRRVMDNIASRDKEREIKLGAGGLRDVEFSVQLLQLVHGKTDETLHVHGTEDAITALRDGVYIGRADAEDLARAYRYLRLLEHRIQLVHMRRTHLMPEQEEALRVLARAIEPADRPATQVMNAAQLQASWHQTRRRVQELHQRIFYRPLLSSVASLSADEVQLTPEAVQQRLAALGYRAPSGAMRHIEALSAGVSRRATLQRQLLPALLAWMANGADPDGGLLGFRRLSESLGNSPWFLRMLRDSSAAAERLCHVLSSSRFLSDMLEHAPDAAAWLDQDRHLVPRSLEDQLQEMRAVVVRHPKADSAMRQVRLIRRREILRTALSDATGVSDLKTVCHALADIDQAAVVAALKIVVREAGEDRAADLAIVAMGRQGGREITYGSDLDVMFVQRATGAGAPEDAQKQGIEMAKRLTTLLKAPLTPAIPLEPLLMIDADLRPEGKKGPLVRSLDSYREYYHRWGEIWEVQALLRARPIAGPDDFQQEITAWADSVRYDTEVAGTQLREIRRIKARVEAERLPRGADPARHIKLGRGGLSDVEWLVQTLQLQHAGDYESLHETGTMPALEALTSIGALDREEASQLAEAWRLATRVRAASVLWTGKTSDVLPTNRDDLEAIARWCGYEPGRASELEEDYLRTTRRARSVFDRRFYGA</sequence>
<organism evidence="9 10">
    <name type="scientific">Citricoccus muralis</name>
    <dbReference type="NCBI Taxonomy" id="169134"/>
    <lineage>
        <taxon>Bacteria</taxon>
        <taxon>Bacillati</taxon>
        <taxon>Actinomycetota</taxon>
        <taxon>Actinomycetes</taxon>
        <taxon>Micrococcales</taxon>
        <taxon>Micrococcaceae</taxon>
        <taxon>Citricoccus</taxon>
    </lineage>
</organism>
<dbReference type="Gene3D" id="3.30.460.10">
    <property type="entry name" value="Beta Polymerase, domain 2"/>
    <property type="match status" value="2"/>
</dbReference>
<dbReference type="EC" id="2.7.7.42" evidence="9"/>
<dbReference type="Pfam" id="PF03710">
    <property type="entry name" value="GlnE"/>
    <property type="match status" value="2"/>
</dbReference>
<dbReference type="RefSeq" id="WP_278156268.1">
    <property type="nucleotide sequence ID" value="NZ_CP121252.1"/>
</dbReference>
<dbReference type="Proteomes" id="UP001219037">
    <property type="component" value="Chromosome"/>
</dbReference>